<reference evidence="4 5" key="1">
    <citation type="submission" date="2023-11" db="EMBL/GenBank/DDBJ databases">
        <title>Lentzea sokolovensis, sp. nov., Lentzea kristufkii, sp. nov., and Lentzea miocenensis, sp. nov., rare actinobacteria from Sokolov Coal Basin, Miocene lacustrine sediment, Czech Republic.</title>
        <authorList>
            <person name="Lara A."/>
            <person name="Kotroba L."/>
            <person name="Nouioui I."/>
            <person name="Neumann-Schaal M."/>
            <person name="Mast Y."/>
            <person name="Chronakova A."/>
        </authorList>
    </citation>
    <scope>NUCLEOTIDE SEQUENCE [LARGE SCALE GENOMIC DNA]</scope>
    <source>
        <strain evidence="4 5">BCCO 10_0856</strain>
    </source>
</reference>
<evidence type="ECO:0000256" key="2">
    <source>
        <dbReference type="ARBA" id="ARBA00023315"/>
    </source>
</evidence>
<protein>
    <submittedName>
        <fullName evidence="4">GNAT family N-acetyltransferase</fullName>
        <ecNumber evidence="4">2.3.1.-</ecNumber>
    </submittedName>
</protein>
<keyword evidence="2 4" id="KW-0012">Acyltransferase</keyword>
<evidence type="ECO:0000313" key="4">
    <source>
        <dbReference type="EMBL" id="MDX8033467.1"/>
    </source>
</evidence>
<evidence type="ECO:0000313" key="5">
    <source>
        <dbReference type="Proteomes" id="UP001285521"/>
    </source>
</evidence>
<comment type="caution">
    <text evidence="4">The sequence shown here is derived from an EMBL/GenBank/DDBJ whole genome shotgun (WGS) entry which is preliminary data.</text>
</comment>
<dbReference type="InterPro" id="IPR016181">
    <property type="entry name" value="Acyl_CoA_acyltransferase"/>
</dbReference>
<dbReference type="GO" id="GO:0016746">
    <property type="term" value="F:acyltransferase activity"/>
    <property type="evidence" value="ECO:0007669"/>
    <property type="project" value="UniProtKB-KW"/>
</dbReference>
<dbReference type="Gene3D" id="3.40.630.30">
    <property type="match status" value="1"/>
</dbReference>
<dbReference type="EMBL" id="JAXAVW010000021">
    <property type="protein sequence ID" value="MDX8033467.1"/>
    <property type="molecule type" value="Genomic_DNA"/>
</dbReference>
<keyword evidence="1 4" id="KW-0808">Transferase</keyword>
<gene>
    <name evidence="4" type="ORF">SK803_24885</name>
</gene>
<dbReference type="InterPro" id="IPR050832">
    <property type="entry name" value="Bact_Acetyltransf"/>
</dbReference>
<dbReference type="PROSITE" id="PS51186">
    <property type="entry name" value="GNAT"/>
    <property type="match status" value="2"/>
</dbReference>
<organism evidence="4 5">
    <name type="scientific">Lentzea miocenica</name>
    <dbReference type="NCBI Taxonomy" id="3095431"/>
    <lineage>
        <taxon>Bacteria</taxon>
        <taxon>Bacillati</taxon>
        <taxon>Actinomycetota</taxon>
        <taxon>Actinomycetes</taxon>
        <taxon>Pseudonocardiales</taxon>
        <taxon>Pseudonocardiaceae</taxon>
        <taxon>Lentzea</taxon>
    </lineage>
</organism>
<evidence type="ECO:0000259" key="3">
    <source>
        <dbReference type="PROSITE" id="PS51186"/>
    </source>
</evidence>
<dbReference type="RefSeq" id="WP_319968499.1">
    <property type="nucleotide sequence ID" value="NZ_JAXAVW010000021.1"/>
</dbReference>
<accession>A0ABU4T5N8</accession>
<dbReference type="InterPro" id="IPR000182">
    <property type="entry name" value="GNAT_dom"/>
</dbReference>
<sequence length="316" mass="34530">MIEELDFAQASQDDRHGLYEVVAAWVVEDGREPPLYEACVARWENRDELGFEASRFMVAREAGTIIGYVQVQVSEAEANAHLALATVVVLPEHRRRGIGTALLGSMRSLLAGQTVIESWSVVEGTPAEQFAAARGFRVVTSMTRQKLVLGELPEVGALPPGYELVTWNGAAPDELVEAFVEGLNAMADAPFGETALDDAHNTVESIRQAEAEAVADRWVVLLLHKGEVAGVTVVERNSVDTTVAEQLHTVVLPAHRGKGLGRLIKASMLHNLTGVERIFTRTSSENEHMLRVNHSLGYQDLYIYKAVQAKTADLQP</sequence>
<proteinExistence type="predicted"/>
<dbReference type="Pfam" id="PF00583">
    <property type="entry name" value="Acetyltransf_1"/>
    <property type="match status" value="2"/>
</dbReference>
<dbReference type="PANTHER" id="PTHR43877">
    <property type="entry name" value="AMINOALKYLPHOSPHONATE N-ACETYLTRANSFERASE-RELATED-RELATED"/>
    <property type="match status" value="1"/>
</dbReference>
<dbReference type="EC" id="2.3.1.-" evidence="4"/>
<name>A0ABU4T5N8_9PSEU</name>
<keyword evidence="5" id="KW-1185">Reference proteome</keyword>
<dbReference type="SUPFAM" id="SSF55729">
    <property type="entry name" value="Acyl-CoA N-acyltransferases (Nat)"/>
    <property type="match status" value="1"/>
</dbReference>
<feature type="domain" description="N-acetyltransferase" evidence="3">
    <location>
        <begin position="173"/>
        <end position="313"/>
    </location>
</feature>
<evidence type="ECO:0000256" key="1">
    <source>
        <dbReference type="ARBA" id="ARBA00022679"/>
    </source>
</evidence>
<dbReference type="Proteomes" id="UP001285521">
    <property type="component" value="Unassembled WGS sequence"/>
</dbReference>
<feature type="domain" description="N-acetyltransferase" evidence="3">
    <location>
        <begin position="5"/>
        <end position="159"/>
    </location>
</feature>
<dbReference type="CDD" id="cd04301">
    <property type="entry name" value="NAT_SF"/>
    <property type="match status" value="2"/>
</dbReference>